<dbReference type="EMBL" id="JABEBT010000055">
    <property type="protein sequence ID" value="KAF7634593.1"/>
    <property type="molecule type" value="Genomic_DNA"/>
</dbReference>
<keyword evidence="1" id="KW-0732">Signal</keyword>
<feature type="signal peptide" evidence="1">
    <location>
        <begin position="1"/>
        <end position="17"/>
    </location>
</feature>
<name>A0A8S9ZMY1_9BILA</name>
<evidence type="ECO:0000313" key="2">
    <source>
        <dbReference type="EMBL" id="KAF7634593.1"/>
    </source>
</evidence>
<comment type="caution">
    <text evidence="2">The sequence shown here is derived from an EMBL/GenBank/DDBJ whole genome shotgun (WGS) entry which is preliminary data.</text>
</comment>
<dbReference type="AlphaFoldDB" id="A0A8S9ZMY1"/>
<protein>
    <submittedName>
        <fullName evidence="2">C6_DPF domain-containing protein</fullName>
    </submittedName>
</protein>
<keyword evidence="3" id="KW-1185">Reference proteome</keyword>
<reference evidence="2" key="1">
    <citation type="journal article" date="2020" name="Ecol. Evol.">
        <title>Genome structure and content of the rice root-knot nematode (Meloidogyne graminicola).</title>
        <authorList>
            <person name="Phan N.T."/>
            <person name="Danchin E.G.J."/>
            <person name="Klopp C."/>
            <person name="Perfus-Barbeoch L."/>
            <person name="Kozlowski D.K."/>
            <person name="Koutsovoulos G.D."/>
            <person name="Lopez-Roques C."/>
            <person name="Bouchez O."/>
            <person name="Zahm M."/>
            <person name="Besnard G."/>
            <person name="Bellafiore S."/>
        </authorList>
    </citation>
    <scope>NUCLEOTIDE SEQUENCE</scope>
    <source>
        <strain evidence="2">VN-18</strain>
    </source>
</reference>
<dbReference type="OrthoDB" id="5850558at2759"/>
<evidence type="ECO:0000313" key="3">
    <source>
        <dbReference type="Proteomes" id="UP000605970"/>
    </source>
</evidence>
<proteinExistence type="predicted"/>
<sequence length="155" mass="16390">MLLILLFSYFGSNFLSALQGYGSDTCRFISCPLGQYCFAGACQPMDYGYGGRLSGNTYGLYAAAICADTVDCYSGQVCQAGRCIFQTIGNPDIGYGLGGPYGRGSIYGYGLGEYSPYLGMNSIAVSAVGGLNYPFGMNCLPGRCLGPPPFLGRRK</sequence>
<gene>
    <name evidence="2" type="ORF">Mgra_00006042</name>
</gene>
<dbReference type="Proteomes" id="UP000605970">
    <property type="component" value="Unassembled WGS sequence"/>
</dbReference>
<evidence type="ECO:0000256" key="1">
    <source>
        <dbReference type="SAM" id="SignalP"/>
    </source>
</evidence>
<accession>A0A8S9ZMY1</accession>
<organism evidence="2 3">
    <name type="scientific">Meloidogyne graminicola</name>
    <dbReference type="NCBI Taxonomy" id="189291"/>
    <lineage>
        <taxon>Eukaryota</taxon>
        <taxon>Metazoa</taxon>
        <taxon>Ecdysozoa</taxon>
        <taxon>Nematoda</taxon>
        <taxon>Chromadorea</taxon>
        <taxon>Rhabditida</taxon>
        <taxon>Tylenchina</taxon>
        <taxon>Tylenchomorpha</taxon>
        <taxon>Tylenchoidea</taxon>
        <taxon>Meloidogynidae</taxon>
        <taxon>Meloidogyninae</taxon>
        <taxon>Meloidogyne</taxon>
    </lineage>
</organism>
<feature type="chain" id="PRO_5035786838" evidence="1">
    <location>
        <begin position="18"/>
        <end position="155"/>
    </location>
</feature>